<sequence>MNTLLKTLVGLVVSTSLAWASDTVNIDVSVTTDAAACTPTLSNNGIVDFGKRSAALLSATHFTQWGSRDITLNIVCEASTAVAITARDSRPDSVAYGQDGNGNTGPDVPFQGQGNISNPERLFGLGKTSEGKNIGSYAIVIDQESVQAQDAGSAVPVSIVSASTTAGPWSIASPAAFSSGMNGYLSFARKNSTTLQPVTTVVVPLRVSASIASGLTSSNTIGLDGLATITLVYL</sequence>
<evidence type="ECO:0000313" key="4">
    <source>
        <dbReference type="Proteomes" id="UP000683497"/>
    </source>
</evidence>
<dbReference type="Proteomes" id="UP000683497">
    <property type="component" value="Chromosome"/>
</dbReference>
<evidence type="ECO:0000256" key="2">
    <source>
        <dbReference type="SAM" id="SignalP"/>
    </source>
</evidence>
<reference evidence="3 4" key="1">
    <citation type="submission" date="2021-06" db="EMBL/GenBank/DDBJ databases">
        <title>Leclercia pneumoniae sp. nov.</title>
        <authorList>
            <person name="Hoenemann M."/>
            <person name="Viehweger A."/>
            <person name="Dietze N."/>
        </authorList>
    </citation>
    <scope>NUCLEOTIDE SEQUENCE [LARGE SCALE GENOMIC DNA]</scope>
    <source>
        <strain evidence="4">49125</strain>
    </source>
</reference>
<evidence type="ECO:0000313" key="3">
    <source>
        <dbReference type="EMBL" id="QWW80048.1"/>
    </source>
</evidence>
<protein>
    <submittedName>
        <fullName evidence="3">DUF1120 domain-containing protein</fullName>
    </submittedName>
</protein>
<feature type="signal peptide" evidence="2">
    <location>
        <begin position="1"/>
        <end position="20"/>
    </location>
</feature>
<dbReference type="EMBL" id="CP076838">
    <property type="protein sequence ID" value="QWW80048.1"/>
    <property type="molecule type" value="Genomic_DNA"/>
</dbReference>
<accession>A0ABX8JYG6</accession>
<feature type="chain" id="PRO_5047349247" evidence="2">
    <location>
        <begin position="21"/>
        <end position="234"/>
    </location>
</feature>
<evidence type="ECO:0000256" key="1">
    <source>
        <dbReference type="SAM" id="MobiDB-lite"/>
    </source>
</evidence>
<proteinExistence type="predicted"/>
<keyword evidence="4" id="KW-1185">Reference proteome</keyword>
<keyword evidence="2" id="KW-0732">Signal</keyword>
<name>A0ABX8JYG6_9ENTR</name>
<organism evidence="3 4">
    <name type="scientific">Leclercia pneumoniae</name>
    <dbReference type="NCBI Taxonomy" id="2815358"/>
    <lineage>
        <taxon>Bacteria</taxon>
        <taxon>Pseudomonadati</taxon>
        <taxon>Pseudomonadota</taxon>
        <taxon>Gammaproteobacteria</taxon>
        <taxon>Enterobacterales</taxon>
        <taxon>Enterobacteriaceae</taxon>
        <taxon>Leclercia</taxon>
    </lineage>
</organism>
<dbReference type="Pfam" id="PF06551">
    <property type="entry name" value="DUF1120"/>
    <property type="match status" value="1"/>
</dbReference>
<gene>
    <name evidence="3" type="ORF">KQ929_01935</name>
</gene>
<feature type="region of interest" description="Disordered" evidence="1">
    <location>
        <begin position="92"/>
        <end position="113"/>
    </location>
</feature>
<dbReference type="RefSeq" id="WP_207292479.1">
    <property type="nucleotide sequence ID" value="NZ_CP071383.1"/>
</dbReference>
<dbReference type="InterPro" id="IPR010546">
    <property type="entry name" value="DUF1120"/>
</dbReference>